<feature type="binding site" evidence="6">
    <location>
        <position position="278"/>
    </location>
    <ligand>
        <name>Zn(2+)</name>
        <dbReference type="ChEBI" id="CHEBI:29105"/>
    </ligand>
</feature>
<feature type="binding site" evidence="6">
    <location>
        <position position="273"/>
    </location>
    <ligand>
        <name>Zn(2+)</name>
        <dbReference type="ChEBI" id="CHEBI:29105"/>
    </ligand>
</feature>
<gene>
    <name evidence="6 8" type="primary">tgtA</name>
    <name evidence="9" type="ORF">ENT89_00200</name>
    <name evidence="8" type="ORF">ENX77_05915</name>
</gene>
<dbReference type="UniPathway" id="UPA00393"/>
<dbReference type="Pfam" id="PF01702">
    <property type="entry name" value="TGT"/>
    <property type="match status" value="1"/>
</dbReference>
<comment type="function">
    <text evidence="6">Exchanges the guanine residue with 7-cyano-7-deazaguanine (preQ0) at position 15 in the dihydrouridine loop (D-loop) of archaeal tRNAs.</text>
</comment>
<sequence>MFEIIAKDVMGRIGKLQTPHGVVETPALMPVINPNIEFIPAKDMKKYGAEILITNSYIIYKTKKLREMALKKGLHSVLGTDLPIMTDSGSYQLMVYGDIDVSNREIVEFQRDIESDIITPLDIPTPPDADYETAKKDLEETIRREKEAEEIVGEGSLLTIPIQGSTHYDLRRLAAIEASKIRGDVFAIGAVVPLLDTYRFAEVSKIVLEVKSNLPSNKPVHLFGAGHPMIFAIFAALGIDLFDSAAYALFAKDDRYLTPHGTLKLGEIQYFPCSCPVCLSYTPEELRRLDKNDRAKLIAEHNLYVSFEEIRRVKQAIKNNELFELVERRIRGHPYLIQAWRVIKDYYEVLEKYDPSLKRVFFYLGRESLLRPAIRRYHEKVLNVSVDKKEITISSDFGIRADFYLKPAFGVIPAELLESYPAGHAEMPEDIDDEAYIMAVEGLKKFLERNKDKKVKLILGEKWKRFLNED</sequence>
<comment type="caution">
    <text evidence="8">The sequence shown here is derived from an EMBL/GenBank/DDBJ whole genome shotgun (WGS) entry which is preliminary data.</text>
</comment>
<evidence type="ECO:0000256" key="1">
    <source>
        <dbReference type="ARBA" id="ARBA00022676"/>
    </source>
</evidence>
<evidence type="ECO:0000256" key="2">
    <source>
        <dbReference type="ARBA" id="ARBA00022679"/>
    </source>
</evidence>
<dbReference type="EMBL" id="DTAK01000001">
    <property type="protein sequence ID" value="HGU58654.1"/>
    <property type="molecule type" value="Genomic_DNA"/>
</dbReference>
<dbReference type="AlphaFoldDB" id="A0A7C3UKK5"/>
<organism evidence="8">
    <name type="scientific">Geoglobus ahangari</name>
    <dbReference type="NCBI Taxonomy" id="113653"/>
    <lineage>
        <taxon>Archaea</taxon>
        <taxon>Methanobacteriati</taxon>
        <taxon>Methanobacteriota</taxon>
        <taxon>Archaeoglobi</taxon>
        <taxon>Archaeoglobales</taxon>
        <taxon>Archaeoglobaceae</taxon>
        <taxon>Geoglobus</taxon>
    </lineage>
</organism>
<evidence type="ECO:0000256" key="5">
    <source>
        <dbReference type="ARBA" id="ARBA00022833"/>
    </source>
</evidence>
<keyword evidence="2 6" id="KW-0808">Transferase</keyword>
<evidence type="ECO:0000256" key="4">
    <source>
        <dbReference type="ARBA" id="ARBA00022723"/>
    </source>
</evidence>
<evidence type="ECO:0000256" key="3">
    <source>
        <dbReference type="ARBA" id="ARBA00022694"/>
    </source>
</evidence>
<feature type="binding site" evidence="6">
    <location>
        <position position="122"/>
    </location>
    <ligand>
        <name>substrate</name>
    </ligand>
</feature>
<comment type="catalytic activity">
    <reaction evidence="6">
        <text>guanosine(15) in tRNA + 7-cyano-7-carbaguanine = 7-cyano-7-carbaguanosine(15) in tRNA + guanine</text>
        <dbReference type="Rhea" id="RHEA:43164"/>
        <dbReference type="Rhea" id="RHEA-COMP:10371"/>
        <dbReference type="Rhea" id="RHEA-COMP:10372"/>
        <dbReference type="ChEBI" id="CHEBI:16235"/>
        <dbReference type="ChEBI" id="CHEBI:45075"/>
        <dbReference type="ChEBI" id="CHEBI:74269"/>
        <dbReference type="ChEBI" id="CHEBI:82850"/>
        <dbReference type="EC" id="2.4.2.48"/>
    </reaction>
</comment>
<name>A0A7C3UKK5_9EURY</name>
<evidence type="ECO:0000313" key="8">
    <source>
        <dbReference type="EMBL" id="HGE66632.1"/>
    </source>
</evidence>
<keyword evidence="5 6" id="KW-0862">Zinc</keyword>
<keyword evidence="3 6" id="KW-0819">tRNA processing</keyword>
<evidence type="ECO:0000313" key="9">
    <source>
        <dbReference type="EMBL" id="HGU58654.1"/>
    </source>
</evidence>
<dbReference type="PANTHER" id="PTHR46499:SF1">
    <property type="entry name" value="QUEUINE TRNA-RIBOSYLTRANSFERASE"/>
    <property type="match status" value="1"/>
</dbReference>
<feature type="binding site" evidence="6">
    <location>
        <position position="190"/>
    </location>
    <ligand>
        <name>substrate</name>
    </ligand>
</feature>
<dbReference type="GO" id="GO:0016763">
    <property type="term" value="F:pentosyltransferase activity"/>
    <property type="evidence" value="ECO:0007669"/>
    <property type="project" value="UniProtKB-UniRule"/>
</dbReference>
<accession>A0A7C3UKK5</accession>
<dbReference type="SUPFAM" id="SSF51713">
    <property type="entry name" value="tRNA-guanine transglycosylase"/>
    <property type="match status" value="1"/>
</dbReference>
<dbReference type="GO" id="GO:0002099">
    <property type="term" value="P:tRNA wobble guanine modification"/>
    <property type="evidence" value="ECO:0007669"/>
    <property type="project" value="TreeGrafter"/>
</dbReference>
<evidence type="ECO:0000256" key="6">
    <source>
        <dbReference type="HAMAP-Rule" id="MF_01634"/>
    </source>
</evidence>
<reference evidence="8" key="1">
    <citation type="journal article" date="2020" name="mSystems">
        <title>Genome- and Community-Level Interaction Insights into Carbon Utilization and Element Cycling Functions of Hydrothermarchaeota in Hydrothermal Sediment.</title>
        <authorList>
            <person name="Zhou Z."/>
            <person name="Liu Y."/>
            <person name="Xu W."/>
            <person name="Pan J."/>
            <person name="Luo Z.H."/>
            <person name="Li M."/>
        </authorList>
    </citation>
    <scope>NUCLEOTIDE SEQUENCE [LARGE SCALE GENOMIC DNA]</scope>
    <source>
        <strain evidence="9">SpSt-62</strain>
        <strain evidence="8">SpSt-97</strain>
    </source>
</reference>
<protein>
    <recommendedName>
        <fullName evidence="6">tRNA-guanine(15) transglycosylase</fullName>
        <ecNumber evidence="6">2.4.2.48</ecNumber>
    </recommendedName>
    <alternativeName>
        <fullName evidence="6">7-cyano-7-deazaguanine tRNA-ribosyltransferase</fullName>
    </alternativeName>
    <alternativeName>
        <fullName evidence="6">Archaeal tRNA-guanine transglycosylase</fullName>
    </alternativeName>
</protein>
<dbReference type="GO" id="GO:0005737">
    <property type="term" value="C:cytoplasm"/>
    <property type="evidence" value="ECO:0007669"/>
    <property type="project" value="TreeGrafter"/>
</dbReference>
<dbReference type="Gene3D" id="3.20.20.105">
    <property type="entry name" value="Queuine tRNA-ribosyltransferase-like"/>
    <property type="match status" value="1"/>
</dbReference>
<feature type="domain" description="tRNA-guanine(15) transglycosylase-like" evidence="7">
    <location>
        <begin position="11"/>
        <end position="334"/>
    </location>
</feature>
<dbReference type="GO" id="GO:0008270">
    <property type="term" value="F:zinc ion binding"/>
    <property type="evidence" value="ECO:0007669"/>
    <property type="project" value="UniProtKB-UniRule"/>
</dbReference>
<dbReference type="NCBIfam" id="TIGR00432">
    <property type="entry name" value="arcsn_tRNA_tgt"/>
    <property type="match status" value="1"/>
</dbReference>
<evidence type="ECO:0000259" key="7">
    <source>
        <dbReference type="Pfam" id="PF01702"/>
    </source>
</evidence>
<dbReference type="InterPro" id="IPR002616">
    <property type="entry name" value="tRNA_ribo_trans-like"/>
</dbReference>
<dbReference type="InterPro" id="IPR004804">
    <property type="entry name" value="TgtA"/>
</dbReference>
<keyword evidence="4 6" id="KW-0479">Metal-binding</keyword>
<keyword evidence="1 6" id="KW-0328">Glycosyltransferase</keyword>
<dbReference type="HAMAP" id="MF_01634">
    <property type="entry name" value="TgtA_arch"/>
    <property type="match status" value="1"/>
</dbReference>
<proteinExistence type="inferred from homology"/>
<dbReference type="NCBIfam" id="TIGR00449">
    <property type="entry name" value="tgt_general"/>
    <property type="match status" value="1"/>
</dbReference>
<feature type="binding site" evidence="6">
    <location>
        <position position="275"/>
    </location>
    <ligand>
        <name>Zn(2+)</name>
        <dbReference type="ChEBI" id="CHEBI:29105"/>
    </ligand>
</feature>
<comment type="pathway">
    <text evidence="6">tRNA modification; archaeosine-tRNA biosynthesis.</text>
</comment>
<feature type="active site" description="Nucleophile" evidence="6">
    <location>
        <position position="87"/>
    </location>
</feature>
<dbReference type="PANTHER" id="PTHR46499">
    <property type="entry name" value="QUEUINE TRNA-RIBOSYLTRANSFERASE"/>
    <property type="match status" value="1"/>
</dbReference>
<dbReference type="InterPro" id="IPR050076">
    <property type="entry name" value="ArchSynthase1/Queuine_TRR"/>
</dbReference>
<dbReference type="EMBL" id="DTPI01000031">
    <property type="protein sequence ID" value="HGE66632.1"/>
    <property type="molecule type" value="Genomic_DNA"/>
</dbReference>
<dbReference type="EC" id="2.4.2.48" evidence="6"/>
<dbReference type="InterPro" id="IPR036511">
    <property type="entry name" value="TGT-like_sf"/>
</dbReference>
<dbReference type="SUPFAM" id="SSF88802">
    <property type="entry name" value="Pre-PUA domain"/>
    <property type="match status" value="1"/>
</dbReference>
<comment type="similarity">
    <text evidence="6">Belongs to the archaeosine tRNA-ribosyltransferase family.</text>
</comment>
<comment type="cofactor">
    <cofactor evidence="6">
        <name>Zn(2+)</name>
        <dbReference type="ChEBI" id="CHEBI:29105"/>
    </cofactor>
    <text evidence="6">Binds 1 zinc ion per subunit.</text>
</comment>